<dbReference type="EMBL" id="MNCJ02000331">
    <property type="protein sequence ID" value="KAF5761348.1"/>
    <property type="molecule type" value="Genomic_DNA"/>
</dbReference>
<evidence type="ECO:0000313" key="2">
    <source>
        <dbReference type="Proteomes" id="UP000215914"/>
    </source>
</evidence>
<organism evidence="1 2">
    <name type="scientific">Helianthus annuus</name>
    <name type="common">Common sunflower</name>
    <dbReference type="NCBI Taxonomy" id="4232"/>
    <lineage>
        <taxon>Eukaryota</taxon>
        <taxon>Viridiplantae</taxon>
        <taxon>Streptophyta</taxon>
        <taxon>Embryophyta</taxon>
        <taxon>Tracheophyta</taxon>
        <taxon>Spermatophyta</taxon>
        <taxon>Magnoliopsida</taxon>
        <taxon>eudicotyledons</taxon>
        <taxon>Gunneridae</taxon>
        <taxon>Pentapetalae</taxon>
        <taxon>asterids</taxon>
        <taxon>campanulids</taxon>
        <taxon>Asterales</taxon>
        <taxon>Asteraceae</taxon>
        <taxon>Asteroideae</taxon>
        <taxon>Heliantheae alliance</taxon>
        <taxon>Heliantheae</taxon>
        <taxon>Helianthus</taxon>
    </lineage>
</organism>
<proteinExistence type="predicted"/>
<reference evidence="1" key="2">
    <citation type="submission" date="2020-06" db="EMBL/GenBank/DDBJ databases">
        <title>Helianthus annuus Genome sequencing and assembly Release 2.</title>
        <authorList>
            <person name="Gouzy J."/>
            <person name="Langlade N."/>
            <person name="Munos S."/>
        </authorList>
    </citation>
    <scope>NUCLEOTIDE SEQUENCE</scope>
    <source>
        <tissue evidence="1">Leaves</tissue>
    </source>
</reference>
<comment type="caution">
    <text evidence="1">The sequence shown here is derived from an EMBL/GenBank/DDBJ whole genome shotgun (WGS) entry which is preliminary data.</text>
</comment>
<protein>
    <submittedName>
        <fullName evidence="1">Uncharacterized protein</fullName>
    </submittedName>
</protein>
<gene>
    <name evidence="1" type="ORF">HanXRQr2_Chr16g0764051</name>
</gene>
<dbReference type="Gramene" id="mRNA:HanXRQr2_Chr16g0764051">
    <property type="protein sequence ID" value="CDS:HanXRQr2_Chr16g0764051.1"/>
    <property type="gene ID" value="HanXRQr2_Chr16g0764051"/>
</dbReference>
<name>A0A9K3DVZ9_HELAN</name>
<accession>A0A9K3DVZ9</accession>
<dbReference type="AlphaFoldDB" id="A0A9K3DVZ9"/>
<reference evidence="1" key="1">
    <citation type="journal article" date="2017" name="Nature">
        <title>The sunflower genome provides insights into oil metabolism, flowering and Asterid evolution.</title>
        <authorList>
            <person name="Badouin H."/>
            <person name="Gouzy J."/>
            <person name="Grassa C.J."/>
            <person name="Murat F."/>
            <person name="Staton S.E."/>
            <person name="Cottret L."/>
            <person name="Lelandais-Briere C."/>
            <person name="Owens G.L."/>
            <person name="Carrere S."/>
            <person name="Mayjonade B."/>
            <person name="Legrand L."/>
            <person name="Gill N."/>
            <person name="Kane N.C."/>
            <person name="Bowers J.E."/>
            <person name="Hubner S."/>
            <person name="Bellec A."/>
            <person name="Berard A."/>
            <person name="Berges H."/>
            <person name="Blanchet N."/>
            <person name="Boniface M.C."/>
            <person name="Brunel D."/>
            <person name="Catrice O."/>
            <person name="Chaidir N."/>
            <person name="Claudel C."/>
            <person name="Donnadieu C."/>
            <person name="Faraut T."/>
            <person name="Fievet G."/>
            <person name="Helmstetter N."/>
            <person name="King M."/>
            <person name="Knapp S.J."/>
            <person name="Lai Z."/>
            <person name="Le Paslier M.C."/>
            <person name="Lippi Y."/>
            <person name="Lorenzon L."/>
            <person name="Mandel J.R."/>
            <person name="Marage G."/>
            <person name="Marchand G."/>
            <person name="Marquand E."/>
            <person name="Bret-Mestries E."/>
            <person name="Morien E."/>
            <person name="Nambeesan S."/>
            <person name="Nguyen T."/>
            <person name="Pegot-Espagnet P."/>
            <person name="Pouilly N."/>
            <person name="Raftis F."/>
            <person name="Sallet E."/>
            <person name="Schiex T."/>
            <person name="Thomas J."/>
            <person name="Vandecasteele C."/>
            <person name="Vares D."/>
            <person name="Vear F."/>
            <person name="Vautrin S."/>
            <person name="Crespi M."/>
            <person name="Mangin B."/>
            <person name="Burke J.M."/>
            <person name="Salse J."/>
            <person name="Munos S."/>
            <person name="Vincourt P."/>
            <person name="Rieseberg L.H."/>
            <person name="Langlade N.B."/>
        </authorList>
    </citation>
    <scope>NUCLEOTIDE SEQUENCE</scope>
    <source>
        <tissue evidence="1">Leaves</tissue>
    </source>
</reference>
<keyword evidence="2" id="KW-1185">Reference proteome</keyword>
<dbReference type="Proteomes" id="UP000215914">
    <property type="component" value="Unassembled WGS sequence"/>
</dbReference>
<sequence length="64" mass="7507">MVIFGSYTLYLMSCVMLKPTILPLISHPLFCHSQYDNFLSPFSSYYTNYPYPCRFRSYFTAIVG</sequence>
<evidence type="ECO:0000313" key="1">
    <source>
        <dbReference type="EMBL" id="KAF5761348.1"/>
    </source>
</evidence>